<sequence>MGKKILVVDDEVKILNMIKTYLEKEGFIVFSAEDGKTALELFKKHEPDLMVLDLMLPEMDGFDICKSVRQHSDVPIIMLTAKTEEIDKLLGLELGADDYITKPFSLRELTARIKAILRRVNPGKTKEREIIKRGELIIDPVDHKVKVNNRDISLTPTEFKILHLLAEHPGRVFSRLQILESVFGEIYEGYERSIDTHISNLRKKIEDDPNNPIYIKTLYGVGYRFEKMEESAK</sequence>
<dbReference type="PANTHER" id="PTHR48111">
    <property type="entry name" value="REGULATOR OF RPOS"/>
    <property type="match status" value="1"/>
</dbReference>
<reference evidence="12" key="1">
    <citation type="submission" date="2020-07" db="EMBL/GenBank/DDBJ databases">
        <title>Koleobacter methoxysyntrophicus gen. nov., sp. nov., a novel anaerobic bacterium isolated from deep subsurface oil field and proposal of Koleobacterales ord. nov. in the phylum Firmicutes.</title>
        <authorList>
            <person name="Sakamoto S."/>
            <person name="Tamaki H."/>
        </authorList>
    </citation>
    <scope>NUCLEOTIDE SEQUENCE</scope>
    <source>
        <strain evidence="12">NRmbB1</strain>
    </source>
</reference>
<feature type="modified residue" description="4-aspartylphosphate" evidence="8">
    <location>
        <position position="53"/>
    </location>
</feature>
<evidence type="ECO:0000256" key="1">
    <source>
        <dbReference type="ARBA" id="ARBA00018672"/>
    </source>
</evidence>
<feature type="domain" description="OmpR/PhoB-type" evidence="11">
    <location>
        <begin position="128"/>
        <end position="227"/>
    </location>
</feature>
<organism evidence="12 13">
    <name type="scientific">Koleobacter methoxysyntrophicus</name>
    <dbReference type="NCBI Taxonomy" id="2751313"/>
    <lineage>
        <taxon>Bacteria</taxon>
        <taxon>Bacillati</taxon>
        <taxon>Bacillota</taxon>
        <taxon>Clostridia</taxon>
        <taxon>Koleobacterales</taxon>
        <taxon>Koleobacteraceae</taxon>
        <taxon>Koleobacter</taxon>
    </lineage>
</organism>
<dbReference type="InterPro" id="IPR001789">
    <property type="entry name" value="Sig_transdc_resp-reg_receiver"/>
</dbReference>
<evidence type="ECO:0000259" key="11">
    <source>
        <dbReference type="PROSITE" id="PS51755"/>
    </source>
</evidence>
<dbReference type="InterPro" id="IPR016032">
    <property type="entry name" value="Sig_transdc_resp-reg_C-effctor"/>
</dbReference>
<evidence type="ECO:0000256" key="5">
    <source>
        <dbReference type="ARBA" id="ARBA00023125"/>
    </source>
</evidence>
<keyword evidence="2 8" id="KW-0597">Phosphoprotein</keyword>
<dbReference type="FunFam" id="1.10.10.10:FF:000018">
    <property type="entry name" value="DNA-binding response regulator ResD"/>
    <property type="match status" value="1"/>
</dbReference>
<dbReference type="SUPFAM" id="SSF46894">
    <property type="entry name" value="C-terminal effector domain of the bipartite response regulators"/>
    <property type="match status" value="1"/>
</dbReference>
<dbReference type="PANTHER" id="PTHR48111:SF40">
    <property type="entry name" value="PHOSPHATE REGULON TRANSCRIPTIONAL REGULATORY PROTEIN PHOB"/>
    <property type="match status" value="1"/>
</dbReference>
<keyword evidence="3" id="KW-0902">Two-component regulatory system</keyword>
<dbReference type="GO" id="GO:0000156">
    <property type="term" value="F:phosphorelay response regulator activity"/>
    <property type="evidence" value="ECO:0007669"/>
    <property type="project" value="TreeGrafter"/>
</dbReference>
<dbReference type="GO" id="GO:0005829">
    <property type="term" value="C:cytosol"/>
    <property type="evidence" value="ECO:0007669"/>
    <property type="project" value="TreeGrafter"/>
</dbReference>
<dbReference type="Gene3D" id="3.40.50.2300">
    <property type="match status" value="1"/>
</dbReference>
<name>A0A8A0RNI4_9FIRM</name>
<accession>A0A8A0RNI4</accession>
<evidence type="ECO:0000256" key="9">
    <source>
        <dbReference type="PROSITE-ProRule" id="PRU01091"/>
    </source>
</evidence>
<keyword evidence="13" id="KW-1185">Reference proteome</keyword>
<dbReference type="PROSITE" id="PS50110">
    <property type="entry name" value="RESPONSE_REGULATORY"/>
    <property type="match status" value="1"/>
</dbReference>
<comment type="function">
    <text evidence="7">May play the central regulatory role in sporulation. It may be an element of the effector pathway responsible for the activation of sporulation genes in response to nutritional stress. Spo0A may act in concert with spo0H (a sigma factor) to control the expression of some genes that are critical to the sporulation process.</text>
</comment>
<dbReference type="Pfam" id="PF00072">
    <property type="entry name" value="Response_reg"/>
    <property type="match status" value="1"/>
</dbReference>
<evidence type="ECO:0000259" key="10">
    <source>
        <dbReference type="PROSITE" id="PS50110"/>
    </source>
</evidence>
<dbReference type="EMBL" id="CP059066">
    <property type="protein sequence ID" value="QSQ09452.1"/>
    <property type="molecule type" value="Genomic_DNA"/>
</dbReference>
<protein>
    <recommendedName>
        <fullName evidence="1">Stage 0 sporulation protein A homolog</fullName>
    </recommendedName>
</protein>
<keyword evidence="5 9" id="KW-0238">DNA-binding</keyword>
<dbReference type="InterPro" id="IPR011006">
    <property type="entry name" value="CheY-like_superfamily"/>
</dbReference>
<evidence type="ECO:0000313" key="13">
    <source>
        <dbReference type="Proteomes" id="UP000662904"/>
    </source>
</evidence>
<keyword evidence="6" id="KW-0804">Transcription</keyword>
<proteinExistence type="predicted"/>
<gene>
    <name evidence="12" type="primary">walR_3</name>
    <name evidence="12" type="ORF">H0A61_01815</name>
</gene>
<feature type="domain" description="Response regulatory" evidence="10">
    <location>
        <begin position="4"/>
        <end position="117"/>
    </location>
</feature>
<evidence type="ECO:0000256" key="7">
    <source>
        <dbReference type="ARBA" id="ARBA00024867"/>
    </source>
</evidence>
<dbReference type="AlphaFoldDB" id="A0A8A0RNI4"/>
<evidence type="ECO:0000256" key="6">
    <source>
        <dbReference type="ARBA" id="ARBA00023163"/>
    </source>
</evidence>
<dbReference type="SMART" id="SM00862">
    <property type="entry name" value="Trans_reg_C"/>
    <property type="match status" value="1"/>
</dbReference>
<dbReference type="Pfam" id="PF00486">
    <property type="entry name" value="Trans_reg_C"/>
    <property type="match status" value="1"/>
</dbReference>
<dbReference type="Gene3D" id="1.10.10.10">
    <property type="entry name" value="Winged helix-like DNA-binding domain superfamily/Winged helix DNA-binding domain"/>
    <property type="match status" value="1"/>
</dbReference>
<dbReference type="KEGG" id="kme:H0A61_01815"/>
<dbReference type="PROSITE" id="PS51755">
    <property type="entry name" value="OMPR_PHOB"/>
    <property type="match status" value="1"/>
</dbReference>
<evidence type="ECO:0000313" key="12">
    <source>
        <dbReference type="EMBL" id="QSQ09452.1"/>
    </source>
</evidence>
<evidence type="ECO:0000256" key="4">
    <source>
        <dbReference type="ARBA" id="ARBA00023015"/>
    </source>
</evidence>
<dbReference type="InterPro" id="IPR039420">
    <property type="entry name" value="WalR-like"/>
</dbReference>
<dbReference type="GO" id="GO:0006355">
    <property type="term" value="P:regulation of DNA-templated transcription"/>
    <property type="evidence" value="ECO:0007669"/>
    <property type="project" value="InterPro"/>
</dbReference>
<dbReference type="Gene3D" id="6.10.250.690">
    <property type="match status" value="1"/>
</dbReference>
<feature type="DNA-binding region" description="OmpR/PhoB-type" evidence="9">
    <location>
        <begin position="128"/>
        <end position="227"/>
    </location>
</feature>
<evidence type="ECO:0000256" key="3">
    <source>
        <dbReference type="ARBA" id="ARBA00023012"/>
    </source>
</evidence>
<evidence type="ECO:0000256" key="2">
    <source>
        <dbReference type="ARBA" id="ARBA00022553"/>
    </source>
</evidence>
<dbReference type="GO" id="GO:0000976">
    <property type="term" value="F:transcription cis-regulatory region binding"/>
    <property type="evidence" value="ECO:0007669"/>
    <property type="project" value="TreeGrafter"/>
</dbReference>
<dbReference type="InterPro" id="IPR001867">
    <property type="entry name" value="OmpR/PhoB-type_DNA-bd"/>
</dbReference>
<dbReference type="FunFam" id="3.40.50.2300:FF:000001">
    <property type="entry name" value="DNA-binding response regulator PhoB"/>
    <property type="match status" value="1"/>
</dbReference>
<dbReference type="SUPFAM" id="SSF52172">
    <property type="entry name" value="CheY-like"/>
    <property type="match status" value="1"/>
</dbReference>
<dbReference type="InterPro" id="IPR036388">
    <property type="entry name" value="WH-like_DNA-bd_sf"/>
</dbReference>
<keyword evidence="4" id="KW-0805">Transcription regulation</keyword>
<dbReference type="SMART" id="SM00448">
    <property type="entry name" value="REC"/>
    <property type="match status" value="1"/>
</dbReference>
<dbReference type="CDD" id="cd00383">
    <property type="entry name" value="trans_reg_C"/>
    <property type="match status" value="1"/>
</dbReference>
<dbReference type="GO" id="GO:0032993">
    <property type="term" value="C:protein-DNA complex"/>
    <property type="evidence" value="ECO:0007669"/>
    <property type="project" value="TreeGrafter"/>
</dbReference>
<dbReference type="Proteomes" id="UP000662904">
    <property type="component" value="Chromosome"/>
</dbReference>
<dbReference type="RefSeq" id="WP_206706812.1">
    <property type="nucleotide sequence ID" value="NZ_CP059066.1"/>
</dbReference>
<evidence type="ECO:0000256" key="8">
    <source>
        <dbReference type="PROSITE-ProRule" id="PRU00169"/>
    </source>
</evidence>